<keyword evidence="3 5" id="KW-0687">Ribonucleoprotein</keyword>
<dbReference type="PANTHER" id="PTHR35534:SF1">
    <property type="entry name" value="LARGE RIBOSOMAL SUBUNIT PROTEIN BL32"/>
    <property type="match status" value="1"/>
</dbReference>
<reference evidence="8" key="1">
    <citation type="submission" date="2017-09" db="EMBL/GenBank/DDBJ databases">
        <title>Depth-based differentiation of microbial function through sediment-hosted aquifers and enrichment of novel symbionts in the deep terrestrial subsurface.</title>
        <authorList>
            <person name="Probst A.J."/>
            <person name="Ladd B."/>
            <person name="Jarett J.K."/>
            <person name="Geller-Mcgrath D.E."/>
            <person name="Sieber C.M.K."/>
            <person name="Emerson J.B."/>
            <person name="Anantharaman K."/>
            <person name="Thomas B.C."/>
            <person name="Malmstrom R."/>
            <person name="Stieglmeier M."/>
            <person name="Klingl A."/>
            <person name="Woyke T."/>
            <person name="Ryan C.M."/>
            <person name="Banfield J.F."/>
        </authorList>
    </citation>
    <scope>NUCLEOTIDE SEQUENCE [LARGE SCALE GENOMIC DNA]</scope>
</reference>
<evidence type="ECO:0000256" key="6">
    <source>
        <dbReference type="SAM" id="MobiDB-lite"/>
    </source>
</evidence>
<sequence length="80" mass="8814">MSVPAFRNSRSRVRRRRSHHALTKTAVAECPKCSDPILPHHACKSCGSYRGRQVKGGMEAVEKTLAKKPTKKAKTVKADA</sequence>
<dbReference type="EMBL" id="PFSI01000016">
    <property type="protein sequence ID" value="PJC24811.1"/>
    <property type="molecule type" value="Genomic_DNA"/>
</dbReference>
<dbReference type="Pfam" id="PF01783">
    <property type="entry name" value="Ribosomal_L32p"/>
    <property type="match status" value="1"/>
</dbReference>
<comment type="caution">
    <text evidence="7">The sequence shown here is derived from an EMBL/GenBank/DDBJ whole genome shotgun (WGS) entry which is preliminary data.</text>
</comment>
<name>A0A2M8EQ35_9BACT</name>
<feature type="compositionally biased region" description="Basic residues" evidence="6">
    <location>
        <begin position="9"/>
        <end position="22"/>
    </location>
</feature>
<evidence type="ECO:0000256" key="5">
    <source>
        <dbReference type="HAMAP-Rule" id="MF_00340"/>
    </source>
</evidence>
<dbReference type="GO" id="GO:0003735">
    <property type="term" value="F:structural constituent of ribosome"/>
    <property type="evidence" value="ECO:0007669"/>
    <property type="project" value="InterPro"/>
</dbReference>
<dbReference type="PANTHER" id="PTHR35534">
    <property type="entry name" value="50S RIBOSOMAL PROTEIN L32"/>
    <property type="match status" value="1"/>
</dbReference>
<dbReference type="GO" id="GO:0015934">
    <property type="term" value="C:large ribosomal subunit"/>
    <property type="evidence" value="ECO:0007669"/>
    <property type="project" value="InterPro"/>
</dbReference>
<dbReference type="InterPro" id="IPR002677">
    <property type="entry name" value="Ribosomal_bL32"/>
</dbReference>
<dbReference type="GO" id="GO:0006412">
    <property type="term" value="P:translation"/>
    <property type="evidence" value="ECO:0007669"/>
    <property type="project" value="UniProtKB-UniRule"/>
</dbReference>
<evidence type="ECO:0000313" key="7">
    <source>
        <dbReference type="EMBL" id="PJC24811.1"/>
    </source>
</evidence>
<protein>
    <recommendedName>
        <fullName evidence="4 5">Large ribosomal subunit protein bL32</fullName>
    </recommendedName>
</protein>
<keyword evidence="2 5" id="KW-0689">Ribosomal protein</keyword>
<proteinExistence type="inferred from homology"/>
<dbReference type="InterPro" id="IPR044957">
    <property type="entry name" value="Ribosomal_bL32_bact"/>
</dbReference>
<dbReference type="HAMAP" id="MF_00340">
    <property type="entry name" value="Ribosomal_bL32"/>
    <property type="match status" value="1"/>
</dbReference>
<dbReference type="SUPFAM" id="SSF57829">
    <property type="entry name" value="Zn-binding ribosomal proteins"/>
    <property type="match status" value="1"/>
</dbReference>
<dbReference type="AlphaFoldDB" id="A0A2M8EQ35"/>
<accession>A0A2M8EQ35</accession>
<feature type="region of interest" description="Disordered" evidence="6">
    <location>
        <begin position="1"/>
        <end position="23"/>
    </location>
</feature>
<dbReference type="NCBIfam" id="TIGR01031">
    <property type="entry name" value="rpmF_bact"/>
    <property type="match status" value="1"/>
</dbReference>
<evidence type="ECO:0000313" key="8">
    <source>
        <dbReference type="Proteomes" id="UP000230251"/>
    </source>
</evidence>
<dbReference type="Proteomes" id="UP000230251">
    <property type="component" value="Unassembled WGS sequence"/>
</dbReference>
<dbReference type="InterPro" id="IPR011332">
    <property type="entry name" value="Ribosomal_zn-bd"/>
</dbReference>
<evidence type="ECO:0000256" key="2">
    <source>
        <dbReference type="ARBA" id="ARBA00022980"/>
    </source>
</evidence>
<gene>
    <name evidence="5" type="primary">rpmF</name>
    <name evidence="7" type="ORF">CO057_00760</name>
</gene>
<evidence type="ECO:0000256" key="1">
    <source>
        <dbReference type="ARBA" id="ARBA00008560"/>
    </source>
</evidence>
<evidence type="ECO:0000256" key="4">
    <source>
        <dbReference type="ARBA" id="ARBA00035178"/>
    </source>
</evidence>
<organism evidence="7 8">
    <name type="scientific">Candidatus Uhrbacteria bacterium CG_4_9_14_0_2_um_filter_41_50</name>
    <dbReference type="NCBI Taxonomy" id="1975031"/>
    <lineage>
        <taxon>Bacteria</taxon>
        <taxon>Candidatus Uhriibacteriota</taxon>
    </lineage>
</organism>
<evidence type="ECO:0000256" key="3">
    <source>
        <dbReference type="ARBA" id="ARBA00023274"/>
    </source>
</evidence>
<comment type="similarity">
    <text evidence="1 5">Belongs to the bacterial ribosomal protein bL32 family.</text>
</comment>